<dbReference type="PANTHER" id="PTHR24414">
    <property type="entry name" value="F-BOX/KELCH-REPEAT PROTEIN SKIP4"/>
    <property type="match status" value="1"/>
</dbReference>
<dbReference type="OrthoDB" id="45365at2759"/>
<dbReference type="Pfam" id="PF00646">
    <property type="entry name" value="F-box"/>
    <property type="match status" value="1"/>
</dbReference>
<dbReference type="Proteomes" id="UP000467841">
    <property type="component" value="Unassembled WGS sequence"/>
</dbReference>
<comment type="caution">
    <text evidence="4">The sequence shown here is derived from an EMBL/GenBank/DDBJ whole genome shotgun (WGS) entry which is preliminary data.</text>
</comment>
<feature type="region of interest" description="Disordered" evidence="1">
    <location>
        <begin position="1"/>
        <end position="39"/>
    </location>
</feature>
<feature type="domain" description="F-box" evidence="2">
    <location>
        <begin position="42"/>
        <end position="70"/>
    </location>
</feature>
<dbReference type="PANTHER" id="PTHR24414:SF184">
    <property type="entry name" value="GALACTOSE OXIDASE_KELCH REPEAT SUPERFAMILY PROTEIN"/>
    <property type="match status" value="1"/>
</dbReference>
<name>A0A6D2HDK1_9BRAS</name>
<evidence type="ECO:0000256" key="1">
    <source>
        <dbReference type="SAM" id="MobiDB-lite"/>
    </source>
</evidence>
<evidence type="ECO:0000313" key="5">
    <source>
        <dbReference type="Proteomes" id="UP000467841"/>
    </source>
</evidence>
<proteinExistence type="predicted"/>
<gene>
    <name evidence="4" type="ORF">MERR_LOCUS1447</name>
</gene>
<evidence type="ECO:0000259" key="3">
    <source>
        <dbReference type="Pfam" id="PF25210"/>
    </source>
</evidence>
<organism evidence="4 5">
    <name type="scientific">Microthlaspi erraticum</name>
    <dbReference type="NCBI Taxonomy" id="1685480"/>
    <lineage>
        <taxon>Eukaryota</taxon>
        <taxon>Viridiplantae</taxon>
        <taxon>Streptophyta</taxon>
        <taxon>Embryophyta</taxon>
        <taxon>Tracheophyta</taxon>
        <taxon>Spermatophyta</taxon>
        <taxon>Magnoliopsida</taxon>
        <taxon>eudicotyledons</taxon>
        <taxon>Gunneridae</taxon>
        <taxon>Pentapetalae</taxon>
        <taxon>rosids</taxon>
        <taxon>malvids</taxon>
        <taxon>Brassicales</taxon>
        <taxon>Brassicaceae</taxon>
        <taxon>Coluteocarpeae</taxon>
        <taxon>Microthlaspi</taxon>
    </lineage>
</organism>
<protein>
    <recommendedName>
        <fullName evidence="6">F-box domain-containing protein</fullName>
    </recommendedName>
</protein>
<dbReference type="Pfam" id="PF25210">
    <property type="entry name" value="Kelch_FKB95"/>
    <property type="match status" value="1"/>
</dbReference>
<keyword evidence="5" id="KW-1185">Reference proteome</keyword>
<dbReference type="InterPro" id="IPR001810">
    <property type="entry name" value="F-box_dom"/>
</dbReference>
<evidence type="ECO:0008006" key="6">
    <source>
        <dbReference type="Google" id="ProtNLM"/>
    </source>
</evidence>
<feature type="domain" description="FKB95-like N-terminal Kelch" evidence="3">
    <location>
        <begin position="75"/>
        <end position="352"/>
    </location>
</feature>
<dbReference type="AlphaFoldDB" id="A0A6D2HDK1"/>
<evidence type="ECO:0000259" key="2">
    <source>
        <dbReference type="Pfam" id="PF00646"/>
    </source>
</evidence>
<dbReference type="Gene3D" id="2.120.10.80">
    <property type="entry name" value="Kelch-type beta propeller"/>
    <property type="match status" value="1"/>
</dbReference>
<sequence>MSSSLEKKKKRKKKRKGKRKTSTATTKKLSPSSPQSTTTPLLPDDLLLSCFARVSRLYYPTFSLVSKRSHPCSLWYTLCLKPNQTLTNEKKKSSVYVLATVPVPSSPRSHFPGLVAVGCNIYNIKKSSYLEEKKEELSSNVSVLDCRTHTWREAPSLPMKLLTLSASVLDEKIHVAGCYKDGGSWNYLKNTFHVFDTKTQIWDSETIPCSETKCSFFNSRSACIDGKFHVKTNKVVAYNSKEARWDLVGQEMGEYMTSDFCCVIENILYSASHGVLRWYDSEVSMWKQLQGGLRNFSRDACIRLADYGGKLAVLWEQELFGDKKIWFAEISLEIHKIEREIWGEVEWFSDVLTVPKSCSIVKVLAVTL</sequence>
<accession>A0A6D2HDK1</accession>
<feature type="compositionally biased region" description="Basic residues" evidence="1">
    <location>
        <begin position="7"/>
        <end position="21"/>
    </location>
</feature>
<dbReference type="InterPro" id="IPR050354">
    <property type="entry name" value="F-box/kelch-repeat_ARATH"/>
</dbReference>
<dbReference type="EMBL" id="CACVBM020000099">
    <property type="protein sequence ID" value="CAA7014213.1"/>
    <property type="molecule type" value="Genomic_DNA"/>
</dbReference>
<reference evidence="4" key="1">
    <citation type="submission" date="2020-01" db="EMBL/GenBank/DDBJ databases">
        <authorList>
            <person name="Mishra B."/>
        </authorList>
    </citation>
    <scope>NUCLEOTIDE SEQUENCE [LARGE SCALE GENOMIC DNA]</scope>
</reference>
<evidence type="ECO:0000313" key="4">
    <source>
        <dbReference type="EMBL" id="CAA7014213.1"/>
    </source>
</evidence>
<dbReference type="InterPro" id="IPR015915">
    <property type="entry name" value="Kelch-typ_b-propeller"/>
</dbReference>
<dbReference type="InterPro" id="IPR057499">
    <property type="entry name" value="Kelch_FKB95"/>
</dbReference>
<dbReference type="SUPFAM" id="SSF117281">
    <property type="entry name" value="Kelch motif"/>
    <property type="match status" value="1"/>
</dbReference>
<feature type="compositionally biased region" description="Low complexity" evidence="1">
    <location>
        <begin position="22"/>
        <end position="39"/>
    </location>
</feature>